<name>A0A4Y2GIN7_ARAVE</name>
<sequence>MIDPLEYQSPRLSSHQEDRWYLSLKGRIRNCHSFSWTTRPMFSCFQKYQPEKGGCPRRGSKSADACCKAHAASTPFPRPSLQGRGEGFRTSDHSSTWTALTLSAV</sequence>
<dbReference type="AlphaFoldDB" id="A0A4Y2GIN7"/>
<gene>
    <name evidence="1" type="ORF">AVEN_258172_1</name>
</gene>
<proteinExistence type="predicted"/>
<evidence type="ECO:0000313" key="1">
    <source>
        <dbReference type="EMBL" id="GBM52408.1"/>
    </source>
</evidence>
<dbReference type="EMBL" id="BGPR01001376">
    <property type="protein sequence ID" value="GBM52408.1"/>
    <property type="molecule type" value="Genomic_DNA"/>
</dbReference>
<keyword evidence="2" id="KW-1185">Reference proteome</keyword>
<evidence type="ECO:0000313" key="2">
    <source>
        <dbReference type="Proteomes" id="UP000499080"/>
    </source>
</evidence>
<comment type="caution">
    <text evidence="1">The sequence shown here is derived from an EMBL/GenBank/DDBJ whole genome shotgun (WGS) entry which is preliminary data.</text>
</comment>
<reference evidence="1 2" key="1">
    <citation type="journal article" date="2019" name="Sci. Rep.">
        <title>Orb-weaving spider Araneus ventricosus genome elucidates the spidroin gene catalogue.</title>
        <authorList>
            <person name="Kono N."/>
            <person name="Nakamura H."/>
            <person name="Ohtoshi R."/>
            <person name="Moran D.A.P."/>
            <person name="Shinohara A."/>
            <person name="Yoshida Y."/>
            <person name="Fujiwara M."/>
            <person name="Mori M."/>
            <person name="Tomita M."/>
            <person name="Arakawa K."/>
        </authorList>
    </citation>
    <scope>NUCLEOTIDE SEQUENCE [LARGE SCALE GENOMIC DNA]</scope>
</reference>
<dbReference type="Proteomes" id="UP000499080">
    <property type="component" value="Unassembled WGS sequence"/>
</dbReference>
<organism evidence="1 2">
    <name type="scientific">Araneus ventricosus</name>
    <name type="common">Orbweaver spider</name>
    <name type="synonym">Epeira ventricosa</name>
    <dbReference type="NCBI Taxonomy" id="182803"/>
    <lineage>
        <taxon>Eukaryota</taxon>
        <taxon>Metazoa</taxon>
        <taxon>Ecdysozoa</taxon>
        <taxon>Arthropoda</taxon>
        <taxon>Chelicerata</taxon>
        <taxon>Arachnida</taxon>
        <taxon>Araneae</taxon>
        <taxon>Araneomorphae</taxon>
        <taxon>Entelegynae</taxon>
        <taxon>Araneoidea</taxon>
        <taxon>Araneidae</taxon>
        <taxon>Araneus</taxon>
    </lineage>
</organism>
<accession>A0A4Y2GIN7</accession>
<protein>
    <submittedName>
        <fullName evidence="1">Uncharacterized protein</fullName>
    </submittedName>
</protein>